<dbReference type="RefSeq" id="XP_041165836.1">
    <property type="nucleotide sequence ID" value="XM_041311417.1"/>
</dbReference>
<protein>
    <submittedName>
        <fullName evidence="1">Uncharacterized protein</fullName>
    </submittedName>
</protein>
<dbReference type="AlphaFoldDB" id="A0A9P7J4X0"/>
<comment type="caution">
    <text evidence="1">The sequence shown here is derived from an EMBL/GenBank/DDBJ whole genome shotgun (WGS) entry which is preliminary data.</text>
</comment>
<dbReference type="GeneID" id="64605181"/>
<keyword evidence="2" id="KW-1185">Reference proteome</keyword>
<dbReference type="Proteomes" id="UP000719766">
    <property type="component" value="Unassembled WGS sequence"/>
</dbReference>
<evidence type="ECO:0000313" key="1">
    <source>
        <dbReference type="EMBL" id="KAG1802939.1"/>
    </source>
</evidence>
<dbReference type="EMBL" id="JABBWE010000005">
    <property type="protein sequence ID" value="KAG1802939.1"/>
    <property type="molecule type" value="Genomic_DNA"/>
</dbReference>
<proteinExistence type="predicted"/>
<dbReference type="OrthoDB" id="2602657at2759"/>
<sequence>MRHIRRIWTKTALASVTAAHVPPRALAVLAPRIVATATSATTVTTSQNLRKYVVDCTSNSPWSSYHQCDCGPSGTGCTCPKNNCKCDNCDSCVNKQHSQCDCGPSGIDCTCPKNNCNCDNCDSCVNKQHSSQCDCKGAGVSCGCTNQQRACNCVTK</sequence>
<gene>
    <name evidence="1" type="ORF">HD556DRAFT_722003</name>
</gene>
<reference evidence="1" key="1">
    <citation type="journal article" date="2020" name="New Phytol.">
        <title>Comparative genomics reveals dynamic genome evolution in host specialist ectomycorrhizal fungi.</title>
        <authorList>
            <person name="Lofgren L.A."/>
            <person name="Nguyen N.H."/>
            <person name="Vilgalys R."/>
            <person name="Ruytinx J."/>
            <person name="Liao H.L."/>
            <person name="Branco S."/>
            <person name="Kuo A."/>
            <person name="LaButti K."/>
            <person name="Lipzen A."/>
            <person name="Andreopoulos W."/>
            <person name="Pangilinan J."/>
            <person name="Riley R."/>
            <person name="Hundley H."/>
            <person name="Na H."/>
            <person name="Barry K."/>
            <person name="Grigoriev I.V."/>
            <person name="Stajich J.E."/>
            <person name="Kennedy P.G."/>
        </authorList>
    </citation>
    <scope>NUCLEOTIDE SEQUENCE</scope>
    <source>
        <strain evidence="1">S12</strain>
    </source>
</reference>
<accession>A0A9P7J4X0</accession>
<organism evidence="1 2">
    <name type="scientific">Suillus plorans</name>
    <dbReference type="NCBI Taxonomy" id="116603"/>
    <lineage>
        <taxon>Eukaryota</taxon>
        <taxon>Fungi</taxon>
        <taxon>Dikarya</taxon>
        <taxon>Basidiomycota</taxon>
        <taxon>Agaricomycotina</taxon>
        <taxon>Agaricomycetes</taxon>
        <taxon>Agaricomycetidae</taxon>
        <taxon>Boletales</taxon>
        <taxon>Suillineae</taxon>
        <taxon>Suillaceae</taxon>
        <taxon>Suillus</taxon>
    </lineage>
</organism>
<name>A0A9P7J4X0_9AGAM</name>
<evidence type="ECO:0000313" key="2">
    <source>
        <dbReference type="Proteomes" id="UP000719766"/>
    </source>
</evidence>